<comment type="similarity">
    <text evidence="2 9">Belongs to the RecN family.</text>
</comment>
<accession>A0A8J2YCN0</accession>
<evidence type="ECO:0000256" key="9">
    <source>
        <dbReference type="PIRNR" id="PIRNR003128"/>
    </source>
</evidence>
<dbReference type="FunFam" id="3.40.50.300:FF:000356">
    <property type="entry name" value="DNA repair protein RecN"/>
    <property type="match status" value="1"/>
</dbReference>
<dbReference type="PIRSF" id="PIRSF003128">
    <property type="entry name" value="RecN"/>
    <property type="match status" value="1"/>
</dbReference>
<sequence length="566" mass="64588">MLIELRVENFAIIEKLNVSFEKGLTVITGETGAGKSMLIDAITLLVGGRGSAEYVRHGESKAEIEALFEVSPEHPCQHILESIGVDDGDEHIILRRQIYSNGKSVCRINGKMVTLSHLREVGQHLIDIHGQHEHQELIHPESHIQLLDKFGGHTLEKLKSDYECSFNDAREIASKIQQFSDSERHIAQRIDLLRYQIQEIEAANLEVEEEETLLDERRKLNNFERIYDAVAVSYDALSGEQKGLDWIRASVNALENVQELEDEIGKIADAVSNSFYTLEDQVYRLRDYLDQMAYDPERLDIVESRLNEINHLKRKYGKTIADVLQYYQDIKQEYEALIDRDQTIEDLDQQLKQLLRHLKEKATKLSTRRQQVAVELTKAINRELKDLYMEKARFDVSINHKIKDPESMHAYHKLGIDQVEFYIATNPGEPLKPLARIASGGEMSRIMLALKSHFKSFQGVTSIIFDEVDTGVSGRVAQAMAEKIFQLSLSSQIFCITHLPQVAAMADQHLYIAKTVKGDRTMTRVTTLTEADKVSEIARMISGVEMTDLTKQHAHELLELAKDIKR</sequence>
<evidence type="ECO:0000256" key="4">
    <source>
        <dbReference type="ARBA" id="ARBA00022741"/>
    </source>
</evidence>
<dbReference type="AlphaFoldDB" id="A0A8J2YCN0"/>
<reference evidence="12" key="2">
    <citation type="submission" date="2020-09" db="EMBL/GenBank/DDBJ databases">
        <authorList>
            <person name="Sun Q."/>
            <person name="Zhou Y."/>
        </authorList>
    </citation>
    <scope>NUCLEOTIDE SEQUENCE</scope>
    <source>
        <strain evidence="12">CGMCC 1.15371</strain>
    </source>
</reference>
<keyword evidence="5 9" id="KW-0227">DNA damage</keyword>
<dbReference type="PANTHER" id="PTHR11059:SF0">
    <property type="entry name" value="DNA REPAIR PROTEIN RECN"/>
    <property type="match status" value="1"/>
</dbReference>
<reference evidence="12" key="1">
    <citation type="journal article" date="2014" name="Int. J. Syst. Evol. Microbiol.">
        <title>Complete genome sequence of Corynebacterium casei LMG S-19264T (=DSM 44701T), isolated from a smear-ripened cheese.</title>
        <authorList>
            <consortium name="US DOE Joint Genome Institute (JGI-PGF)"/>
            <person name="Walter F."/>
            <person name="Albersmeier A."/>
            <person name="Kalinowski J."/>
            <person name="Ruckert C."/>
        </authorList>
    </citation>
    <scope>NUCLEOTIDE SEQUENCE</scope>
    <source>
        <strain evidence="12">CGMCC 1.15371</strain>
    </source>
</reference>
<keyword evidence="7 9" id="KW-0234">DNA repair</keyword>
<dbReference type="GO" id="GO:0043590">
    <property type="term" value="C:bacterial nucleoid"/>
    <property type="evidence" value="ECO:0007669"/>
    <property type="project" value="TreeGrafter"/>
</dbReference>
<feature type="domain" description="RecF/RecN/SMC N-terminal" evidence="11">
    <location>
        <begin position="2"/>
        <end position="515"/>
    </location>
</feature>
<evidence type="ECO:0000259" key="11">
    <source>
        <dbReference type="Pfam" id="PF02463"/>
    </source>
</evidence>
<evidence type="ECO:0000256" key="7">
    <source>
        <dbReference type="ARBA" id="ARBA00023204"/>
    </source>
</evidence>
<dbReference type="EMBL" id="BMIR01000006">
    <property type="protein sequence ID" value="GGE37581.1"/>
    <property type="molecule type" value="Genomic_DNA"/>
</dbReference>
<dbReference type="Proteomes" id="UP000628775">
    <property type="component" value="Unassembled WGS sequence"/>
</dbReference>
<protein>
    <recommendedName>
        <fullName evidence="3 9">DNA repair protein RecN</fullName>
    </recommendedName>
    <alternativeName>
        <fullName evidence="8 9">Recombination protein N</fullName>
    </alternativeName>
</protein>
<evidence type="ECO:0000256" key="1">
    <source>
        <dbReference type="ARBA" id="ARBA00003618"/>
    </source>
</evidence>
<dbReference type="Gene3D" id="3.40.50.300">
    <property type="entry name" value="P-loop containing nucleotide triphosphate hydrolases"/>
    <property type="match status" value="2"/>
</dbReference>
<feature type="coiled-coil region" evidence="10">
    <location>
        <begin position="190"/>
        <end position="220"/>
    </location>
</feature>
<evidence type="ECO:0000256" key="10">
    <source>
        <dbReference type="SAM" id="Coils"/>
    </source>
</evidence>
<dbReference type="Pfam" id="PF02463">
    <property type="entry name" value="SMC_N"/>
    <property type="match status" value="1"/>
</dbReference>
<dbReference type="InterPro" id="IPR027417">
    <property type="entry name" value="P-loop_NTPase"/>
</dbReference>
<evidence type="ECO:0000256" key="5">
    <source>
        <dbReference type="ARBA" id="ARBA00022763"/>
    </source>
</evidence>
<proteinExistence type="inferred from homology"/>
<dbReference type="GO" id="GO:0006310">
    <property type="term" value="P:DNA recombination"/>
    <property type="evidence" value="ECO:0007669"/>
    <property type="project" value="InterPro"/>
</dbReference>
<evidence type="ECO:0000256" key="2">
    <source>
        <dbReference type="ARBA" id="ARBA00009441"/>
    </source>
</evidence>
<evidence type="ECO:0000256" key="6">
    <source>
        <dbReference type="ARBA" id="ARBA00022840"/>
    </source>
</evidence>
<comment type="caution">
    <text evidence="12">The sequence shown here is derived from an EMBL/GenBank/DDBJ whole genome shotgun (WGS) entry which is preliminary data.</text>
</comment>
<keyword evidence="4" id="KW-0547">Nucleotide-binding</keyword>
<dbReference type="NCBIfam" id="NF008121">
    <property type="entry name" value="PRK10869.1"/>
    <property type="match status" value="1"/>
</dbReference>
<dbReference type="GO" id="GO:0005524">
    <property type="term" value="F:ATP binding"/>
    <property type="evidence" value="ECO:0007669"/>
    <property type="project" value="UniProtKB-KW"/>
</dbReference>
<keyword evidence="10" id="KW-0175">Coiled coil</keyword>
<keyword evidence="6" id="KW-0067">ATP-binding</keyword>
<evidence type="ECO:0000313" key="12">
    <source>
        <dbReference type="EMBL" id="GGE37581.1"/>
    </source>
</evidence>
<evidence type="ECO:0000256" key="3">
    <source>
        <dbReference type="ARBA" id="ARBA00021315"/>
    </source>
</evidence>
<dbReference type="GO" id="GO:0006281">
    <property type="term" value="P:DNA repair"/>
    <property type="evidence" value="ECO:0007669"/>
    <property type="project" value="UniProtKB-KW"/>
</dbReference>
<organism evidence="12 13">
    <name type="scientific">Pullulanibacillus camelliae</name>
    <dbReference type="NCBI Taxonomy" id="1707096"/>
    <lineage>
        <taxon>Bacteria</taxon>
        <taxon>Bacillati</taxon>
        <taxon>Bacillota</taxon>
        <taxon>Bacilli</taxon>
        <taxon>Bacillales</taxon>
        <taxon>Sporolactobacillaceae</taxon>
        <taxon>Pullulanibacillus</taxon>
    </lineage>
</organism>
<comment type="function">
    <text evidence="1 9">May be involved in recombinational repair of damaged DNA.</text>
</comment>
<name>A0A8J2YCN0_9BACL</name>
<dbReference type="InterPro" id="IPR003395">
    <property type="entry name" value="RecF/RecN/SMC_N"/>
</dbReference>
<dbReference type="NCBIfam" id="TIGR00634">
    <property type="entry name" value="recN"/>
    <property type="match status" value="1"/>
</dbReference>
<evidence type="ECO:0000313" key="13">
    <source>
        <dbReference type="Proteomes" id="UP000628775"/>
    </source>
</evidence>
<dbReference type="PANTHER" id="PTHR11059">
    <property type="entry name" value="DNA REPAIR PROTEIN RECN"/>
    <property type="match status" value="1"/>
</dbReference>
<dbReference type="FunFam" id="3.40.50.300:FF:000319">
    <property type="entry name" value="DNA repair protein RecN"/>
    <property type="match status" value="1"/>
</dbReference>
<evidence type="ECO:0000256" key="8">
    <source>
        <dbReference type="ARBA" id="ARBA00033408"/>
    </source>
</evidence>
<dbReference type="GO" id="GO:0009432">
    <property type="term" value="P:SOS response"/>
    <property type="evidence" value="ECO:0007669"/>
    <property type="project" value="TreeGrafter"/>
</dbReference>
<keyword evidence="13" id="KW-1185">Reference proteome</keyword>
<dbReference type="InterPro" id="IPR004604">
    <property type="entry name" value="DNA_recomb/repair_RecN"/>
</dbReference>
<dbReference type="RefSeq" id="WP_188691732.1">
    <property type="nucleotide sequence ID" value="NZ_BMIR01000006.1"/>
</dbReference>
<dbReference type="SUPFAM" id="SSF52540">
    <property type="entry name" value="P-loop containing nucleoside triphosphate hydrolases"/>
    <property type="match status" value="1"/>
</dbReference>
<gene>
    <name evidence="12" type="primary">recN</name>
    <name evidence="12" type="ORF">GCM10011391_15550</name>
</gene>
<dbReference type="CDD" id="cd03241">
    <property type="entry name" value="ABC_RecN"/>
    <property type="match status" value="2"/>
</dbReference>